<protein>
    <submittedName>
        <fullName evidence="1">Uncharacterized protein</fullName>
    </submittedName>
</protein>
<evidence type="ECO:0000313" key="1">
    <source>
        <dbReference type="EMBL" id="RQM11318.1"/>
    </source>
</evidence>
<evidence type="ECO:0000313" key="2">
    <source>
        <dbReference type="Proteomes" id="UP000286097"/>
    </source>
</evidence>
<dbReference type="Proteomes" id="UP000286097">
    <property type="component" value="Unassembled WGS sequence"/>
</dbReference>
<sequence length="158" mass="18354">MTFLEKASDADTECRLSRKMAPLLVTLLSAELEIYTTTRSMEKLDIIIRLVPERNIEQVLLEFKEYATEVDVEFVRRSTKVNYIVQEAIIVIKDISASIQTSKRALLLPYARTGYIGRARVEGIDDLEYRRVCRAYRQRDELLESLMDSFDDETAQHN</sequence>
<organism evidence="1 2">
    <name type="scientific">Peronospora effusa</name>
    <dbReference type="NCBI Taxonomy" id="542832"/>
    <lineage>
        <taxon>Eukaryota</taxon>
        <taxon>Sar</taxon>
        <taxon>Stramenopiles</taxon>
        <taxon>Oomycota</taxon>
        <taxon>Peronosporomycetes</taxon>
        <taxon>Peronosporales</taxon>
        <taxon>Peronosporaceae</taxon>
        <taxon>Peronospora</taxon>
    </lineage>
</organism>
<proteinExistence type="predicted"/>
<accession>A0A425C2S7</accession>
<gene>
    <name evidence="1" type="ORF">DD237_000804</name>
</gene>
<dbReference type="AlphaFoldDB" id="A0A425C2S7"/>
<dbReference type="Gene3D" id="1.25.10.10">
    <property type="entry name" value="Leucine-rich Repeat Variant"/>
    <property type="match status" value="1"/>
</dbReference>
<comment type="caution">
    <text evidence="1">The sequence shown here is derived from an EMBL/GenBank/DDBJ whole genome shotgun (WGS) entry which is preliminary data.</text>
</comment>
<name>A0A425C2S7_9STRA</name>
<reference evidence="1 2" key="1">
    <citation type="submission" date="2018-06" db="EMBL/GenBank/DDBJ databases">
        <title>Comparative genomics of downy mildews reveals potential adaptations to biotrophy.</title>
        <authorList>
            <person name="Fletcher K."/>
            <person name="Klosterman S.J."/>
            <person name="Derevnina L."/>
            <person name="Martin F."/>
            <person name="Koike S."/>
            <person name="Reyes Chin-Wo S."/>
            <person name="Mou B."/>
            <person name="Michelmore R."/>
        </authorList>
    </citation>
    <scope>NUCLEOTIDE SEQUENCE [LARGE SCALE GENOMIC DNA]</scope>
    <source>
        <strain evidence="1 2">R13</strain>
    </source>
</reference>
<dbReference type="InterPro" id="IPR011989">
    <property type="entry name" value="ARM-like"/>
</dbReference>
<dbReference type="EMBL" id="QKXF01000443">
    <property type="protein sequence ID" value="RQM11318.1"/>
    <property type="molecule type" value="Genomic_DNA"/>
</dbReference>
<dbReference type="VEuPathDB" id="FungiDB:DD237_000804"/>